<reference evidence="8" key="1">
    <citation type="submission" date="2016-04" db="EMBL/GenBank/DDBJ databases">
        <authorList>
            <person name="Evans L.H."/>
            <person name="Alamgir A."/>
            <person name="Owens N."/>
            <person name="Weber N.D."/>
            <person name="Virtaneva K."/>
            <person name="Barbian K."/>
            <person name="Babar A."/>
            <person name="Rosenke K."/>
        </authorList>
    </citation>
    <scope>NUCLEOTIDE SEQUENCE</scope>
    <source>
        <strain evidence="8">86</strain>
    </source>
</reference>
<evidence type="ECO:0000256" key="4">
    <source>
        <dbReference type="ARBA" id="ARBA00022723"/>
    </source>
</evidence>
<dbReference type="InterPro" id="IPR000092">
    <property type="entry name" value="Polyprenyl_synt"/>
</dbReference>
<comment type="similarity">
    <text evidence="2 7">Belongs to the FPP/GGPP synthase family.</text>
</comment>
<dbReference type="GO" id="GO:0046872">
    <property type="term" value="F:metal ion binding"/>
    <property type="evidence" value="ECO:0007669"/>
    <property type="project" value="UniProtKB-KW"/>
</dbReference>
<dbReference type="GO" id="GO:0004161">
    <property type="term" value="F:dimethylallyltranstransferase activity"/>
    <property type="evidence" value="ECO:0007669"/>
    <property type="project" value="UniProtKB-EC"/>
</dbReference>
<dbReference type="SUPFAM" id="SSF48576">
    <property type="entry name" value="Terpenoid synthases"/>
    <property type="match status" value="1"/>
</dbReference>
<dbReference type="PROSITE" id="PS00723">
    <property type="entry name" value="POLYPRENYL_SYNTHASE_1"/>
    <property type="match status" value="1"/>
</dbReference>
<organism evidence="8">
    <name type="scientific">uncultured Alphaproteobacteria bacterium</name>
    <dbReference type="NCBI Taxonomy" id="91750"/>
    <lineage>
        <taxon>Bacteria</taxon>
        <taxon>Pseudomonadati</taxon>
        <taxon>Pseudomonadota</taxon>
        <taxon>Alphaproteobacteria</taxon>
        <taxon>environmental samples</taxon>
    </lineage>
</organism>
<dbReference type="AlphaFoldDB" id="A0A212JJL7"/>
<name>A0A212JJL7_9PROT</name>
<evidence type="ECO:0000256" key="3">
    <source>
        <dbReference type="ARBA" id="ARBA00022679"/>
    </source>
</evidence>
<evidence type="ECO:0000313" key="8">
    <source>
        <dbReference type="EMBL" id="SBV99465.1"/>
    </source>
</evidence>
<protein>
    <submittedName>
        <fullName evidence="8">Geranyltranstransferase</fullName>
        <ecNumber evidence="8">2.5.1.1</ecNumber>
        <ecNumber evidence="8">2.5.1.10</ecNumber>
    </submittedName>
</protein>
<dbReference type="PANTHER" id="PTHR43281">
    <property type="entry name" value="FARNESYL DIPHOSPHATE SYNTHASE"/>
    <property type="match status" value="1"/>
</dbReference>
<dbReference type="SFLD" id="SFLDS00005">
    <property type="entry name" value="Isoprenoid_Synthase_Type_I"/>
    <property type="match status" value="1"/>
</dbReference>
<accession>A0A212JJL7</accession>
<keyword evidence="6" id="KW-0414">Isoprene biosynthesis</keyword>
<dbReference type="InterPro" id="IPR053378">
    <property type="entry name" value="Prenyl_diphosphate_synthase"/>
</dbReference>
<dbReference type="CDD" id="cd00685">
    <property type="entry name" value="Trans_IPPS_HT"/>
    <property type="match status" value="1"/>
</dbReference>
<evidence type="ECO:0000256" key="2">
    <source>
        <dbReference type="ARBA" id="ARBA00006706"/>
    </source>
</evidence>
<evidence type="ECO:0000256" key="5">
    <source>
        <dbReference type="ARBA" id="ARBA00022842"/>
    </source>
</evidence>
<proteinExistence type="inferred from homology"/>
<dbReference type="SFLD" id="SFLDG01017">
    <property type="entry name" value="Polyprenyl_Transferase_Like"/>
    <property type="match status" value="1"/>
</dbReference>
<dbReference type="GO" id="GO:0004337">
    <property type="term" value="F:(2E,6E)-farnesyl diphosphate synthase activity"/>
    <property type="evidence" value="ECO:0007669"/>
    <property type="project" value="UniProtKB-EC"/>
</dbReference>
<sequence length="295" mass="31674">MVPFRDALADAAARVAAELDALLPLTDAPEDQVVEAMRYACLNGGKRMRPFFVIETARLFGVDSRAALRCAAAVEMLHCYSLVHDDLPAMDDDDLRRGQPTVHRRFDEATAILAGDALLTQAFAVVADPEVHADPQVRCELVARLAKASGARGMVGGQMLDLLAEHRELDIAAITRLQRMKTGCLIAFSCEAGAILGKAAPRLRQALAAYAHDVGLAFQIADDLLDVESTPEALGKAVAKDAERGKASFVTVLGAERARAQAHLLVEQACGHLEPFEGRAQLLAAAARYVVERTL</sequence>
<dbReference type="EMBL" id="FLUO01000001">
    <property type="protein sequence ID" value="SBV99465.1"/>
    <property type="molecule type" value="Genomic_DNA"/>
</dbReference>
<evidence type="ECO:0000256" key="7">
    <source>
        <dbReference type="RuleBase" id="RU004466"/>
    </source>
</evidence>
<evidence type="ECO:0000256" key="1">
    <source>
        <dbReference type="ARBA" id="ARBA00001946"/>
    </source>
</evidence>
<dbReference type="InterPro" id="IPR008949">
    <property type="entry name" value="Isoprenoid_synthase_dom_sf"/>
</dbReference>
<keyword evidence="5" id="KW-0460">Magnesium</keyword>
<dbReference type="GO" id="GO:0016114">
    <property type="term" value="P:terpenoid biosynthetic process"/>
    <property type="evidence" value="ECO:0007669"/>
    <property type="project" value="UniProtKB-ARBA"/>
</dbReference>
<gene>
    <name evidence="8" type="primary">ispA</name>
    <name evidence="8" type="ORF">KL86APRO_11167</name>
</gene>
<dbReference type="EC" id="2.5.1.1" evidence="8"/>
<keyword evidence="3 7" id="KW-0808">Transferase</keyword>
<dbReference type="PANTHER" id="PTHR43281:SF1">
    <property type="entry name" value="FARNESYL DIPHOSPHATE SYNTHASE"/>
    <property type="match status" value="1"/>
</dbReference>
<dbReference type="NCBIfam" id="NF045485">
    <property type="entry name" value="FPPsyn"/>
    <property type="match status" value="1"/>
</dbReference>
<comment type="cofactor">
    <cofactor evidence="1">
        <name>Mg(2+)</name>
        <dbReference type="ChEBI" id="CHEBI:18420"/>
    </cofactor>
</comment>
<dbReference type="Gene3D" id="1.10.600.10">
    <property type="entry name" value="Farnesyl Diphosphate Synthase"/>
    <property type="match status" value="1"/>
</dbReference>
<dbReference type="FunFam" id="1.10.600.10:FF:000001">
    <property type="entry name" value="Geranylgeranyl diphosphate synthase"/>
    <property type="match status" value="1"/>
</dbReference>
<dbReference type="EC" id="2.5.1.10" evidence="8"/>
<dbReference type="PROSITE" id="PS00444">
    <property type="entry name" value="POLYPRENYL_SYNTHASE_2"/>
    <property type="match status" value="1"/>
</dbReference>
<dbReference type="Pfam" id="PF00348">
    <property type="entry name" value="polyprenyl_synt"/>
    <property type="match status" value="1"/>
</dbReference>
<keyword evidence="4" id="KW-0479">Metal-binding</keyword>
<evidence type="ECO:0000256" key="6">
    <source>
        <dbReference type="ARBA" id="ARBA00023229"/>
    </source>
</evidence>
<dbReference type="InterPro" id="IPR033749">
    <property type="entry name" value="Polyprenyl_synt_CS"/>
</dbReference>
<dbReference type="GO" id="GO:0005737">
    <property type="term" value="C:cytoplasm"/>
    <property type="evidence" value="ECO:0007669"/>
    <property type="project" value="UniProtKB-ARBA"/>
</dbReference>